<feature type="domain" description="Carrier" evidence="5">
    <location>
        <begin position="1017"/>
        <end position="1092"/>
    </location>
</feature>
<comment type="caution">
    <text evidence="6">The sequence shown here is derived from an EMBL/GenBank/DDBJ whole genome shotgun (WGS) entry which is preliminary data.</text>
</comment>
<dbReference type="RefSeq" id="WP_380114311.1">
    <property type="nucleotide sequence ID" value="NZ_JBHSIU010000011.1"/>
</dbReference>
<keyword evidence="3" id="KW-0597">Phosphoprotein</keyword>
<evidence type="ECO:0000256" key="1">
    <source>
        <dbReference type="ARBA" id="ARBA00001957"/>
    </source>
</evidence>
<evidence type="ECO:0000256" key="2">
    <source>
        <dbReference type="ARBA" id="ARBA00022450"/>
    </source>
</evidence>
<feature type="region of interest" description="Disordered" evidence="4">
    <location>
        <begin position="1"/>
        <end position="21"/>
    </location>
</feature>
<dbReference type="InterPro" id="IPR020845">
    <property type="entry name" value="AMP-binding_CS"/>
</dbReference>
<feature type="region of interest" description="Disordered" evidence="4">
    <location>
        <begin position="977"/>
        <end position="1019"/>
    </location>
</feature>
<dbReference type="SUPFAM" id="SSF47336">
    <property type="entry name" value="ACP-like"/>
    <property type="match status" value="1"/>
</dbReference>
<dbReference type="SUPFAM" id="SSF56801">
    <property type="entry name" value="Acetyl-CoA synthetase-like"/>
    <property type="match status" value="1"/>
</dbReference>
<dbReference type="CDD" id="cd05930">
    <property type="entry name" value="A_NRPS"/>
    <property type="match status" value="1"/>
</dbReference>
<evidence type="ECO:0000256" key="3">
    <source>
        <dbReference type="ARBA" id="ARBA00022553"/>
    </source>
</evidence>
<protein>
    <submittedName>
        <fullName evidence="6">Amino acid adenylation domain-containing protein</fullName>
    </submittedName>
</protein>
<dbReference type="Gene3D" id="1.10.1200.10">
    <property type="entry name" value="ACP-like"/>
    <property type="match status" value="1"/>
</dbReference>
<dbReference type="InterPro" id="IPR023213">
    <property type="entry name" value="CAT-like_dom_sf"/>
</dbReference>
<dbReference type="PROSITE" id="PS50075">
    <property type="entry name" value="CARRIER"/>
    <property type="match status" value="1"/>
</dbReference>
<dbReference type="PANTHER" id="PTHR45527">
    <property type="entry name" value="NONRIBOSOMAL PEPTIDE SYNTHETASE"/>
    <property type="match status" value="1"/>
</dbReference>
<dbReference type="InterPro" id="IPR001242">
    <property type="entry name" value="Condensation_dom"/>
</dbReference>
<dbReference type="Gene3D" id="3.30.559.30">
    <property type="entry name" value="Nonribosomal peptide synthetase, condensation domain"/>
    <property type="match status" value="1"/>
</dbReference>
<evidence type="ECO:0000313" key="7">
    <source>
        <dbReference type="Proteomes" id="UP001595912"/>
    </source>
</evidence>
<dbReference type="Pfam" id="PF00668">
    <property type="entry name" value="Condensation"/>
    <property type="match status" value="2"/>
</dbReference>
<dbReference type="Gene3D" id="3.30.300.30">
    <property type="match status" value="1"/>
</dbReference>
<dbReference type="Pfam" id="PF00501">
    <property type="entry name" value="AMP-binding"/>
    <property type="match status" value="1"/>
</dbReference>
<organism evidence="6 7">
    <name type="scientific">Dactylosporangium cerinum</name>
    <dbReference type="NCBI Taxonomy" id="1434730"/>
    <lineage>
        <taxon>Bacteria</taxon>
        <taxon>Bacillati</taxon>
        <taxon>Actinomycetota</taxon>
        <taxon>Actinomycetes</taxon>
        <taxon>Micromonosporales</taxon>
        <taxon>Micromonosporaceae</taxon>
        <taxon>Dactylosporangium</taxon>
    </lineage>
</organism>
<sequence length="1095" mass="112884">MTTQTTADHLTPAQHGVAGDLTPAQHGVADHLTPAQHGVWITERTRPAGSGYHLAVTVRFTGALDVDRLRDAVTAVVARHPVLAAAVDDDLPALVPASDPVTLAVRPGHPDEVAALVAAPFDLGRGPLARFTLLHTGPAEHLLCVVAHHLVFDGTSKQVLVADLAAAYNGTILSTADAAPTQPADHTHRKITFSDVLVSGKQGGDTTSVLFPVDTTPVPLPVDEPAVADVPAAAAYWDVPAAAAYWTERWREPAAPQLPGLRHLPPGTAAVAVPFTIVTAALAEAAAAVGVTHFEFLFAAWHALLRRYGNDTVTTALELSTGDRAAPRIGLHVNELPVSAAPAPSQPFAAFAQALRVQLREMYAHRAVPLSHAVRLTPRASLAPLTVSYRRRADAPGFAGVDSAVDWLVFSGAVRGTANLQLVEGPSVVEGSLQLVAGSFAAEQVCAQFQALLAAAVAAPDTAIGDLVLPGTGAGVGAGPRDTGAGAGPRDTGVGPGPRGTVVDGFGTGAVVGPGPRDTVVDRFLAQVAARPDAVAVRCGEREVSYGQLGAAAAGLAARLRTQGIGPGSLVGIALPRTAELLVAALGVLETGAAYLPLDPSYPAERIAFIRDDAGAALVLGPQDVSLDAGGDATPDEAPSPDDVAYVIYTSGSTGRPKGVAVPHGALTNLLDSMRDHLGAGAGDTWLGLTSLSFDISTVELLLPLTVGAAVVLVPPDGHRDAAGQLRLIDRHGVTHVQATPSGWRLLMEAGLTGASLVAVTGGEALPADLAAALRPLVRRLVNAYGPTETTVWSALADIEAGAQVTIGGPVANTTLHVLDDALRPVPDGIAGELWIGGLGVAHGYRGRSGLTADRFRPDPFGAPGARIYGTGDRVRRGPDGLEFLGRVDNQVKLRGHRIEPGEIEARLATHPTVAQAAVTLADPHGPRARLVAYVVPAAPVDAGELRAHVAQVLPGYMVPAEVVVLERFPLTPNGKLDRAALPAPTDVQASGPTKRATDTPARPAAPTADADASVAGTGDQTTNTVTAIWQEVLRIDDIGTDEDLFDLGGHSLTITQIAVRIRKRLGVDVPLDVFFDTPTIDGVVAAIADLREAR</sequence>
<dbReference type="InterPro" id="IPR045851">
    <property type="entry name" value="AMP-bd_C_sf"/>
</dbReference>
<proteinExistence type="predicted"/>
<feature type="compositionally biased region" description="Low complexity" evidence="4">
    <location>
        <begin position="999"/>
        <end position="1013"/>
    </location>
</feature>
<gene>
    <name evidence="6" type="ORF">ACFPIJ_09455</name>
</gene>
<dbReference type="PROSITE" id="PS00012">
    <property type="entry name" value="PHOSPHOPANTETHEINE"/>
    <property type="match status" value="1"/>
</dbReference>
<dbReference type="PANTHER" id="PTHR45527:SF1">
    <property type="entry name" value="FATTY ACID SYNTHASE"/>
    <property type="match status" value="1"/>
</dbReference>
<dbReference type="InterPro" id="IPR042099">
    <property type="entry name" value="ANL_N_sf"/>
</dbReference>
<dbReference type="InterPro" id="IPR009081">
    <property type="entry name" value="PP-bd_ACP"/>
</dbReference>
<evidence type="ECO:0000313" key="6">
    <source>
        <dbReference type="EMBL" id="MFC4998055.1"/>
    </source>
</evidence>
<accession>A0ABV9VRH3</accession>
<dbReference type="PROSITE" id="PS00455">
    <property type="entry name" value="AMP_BINDING"/>
    <property type="match status" value="1"/>
</dbReference>
<dbReference type="InterPro" id="IPR010071">
    <property type="entry name" value="AA_adenyl_dom"/>
</dbReference>
<dbReference type="Proteomes" id="UP001595912">
    <property type="component" value="Unassembled WGS sequence"/>
</dbReference>
<feature type="compositionally biased region" description="Low complexity" evidence="4">
    <location>
        <begin position="488"/>
        <end position="498"/>
    </location>
</feature>
<dbReference type="Pfam" id="PF00550">
    <property type="entry name" value="PP-binding"/>
    <property type="match status" value="1"/>
</dbReference>
<dbReference type="EMBL" id="JBHSIU010000011">
    <property type="protein sequence ID" value="MFC4998055.1"/>
    <property type="molecule type" value="Genomic_DNA"/>
</dbReference>
<evidence type="ECO:0000259" key="5">
    <source>
        <dbReference type="PROSITE" id="PS50075"/>
    </source>
</evidence>
<dbReference type="SUPFAM" id="SSF52777">
    <property type="entry name" value="CoA-dependent acyltransferases"/>
    <property type="match status" value="2"/>
</dbReference>
<dbReference type="InterPro" id="IPR036736">
    <property type="entry name" value="ACP-like_sf"/>
</dbReference>
<dbReference type="InterPro" id="IPR000873">
    <property type="entry name" value="AMP-dep_synth/lig_dom"/>
</dbReference>
<dbReference type="Gene3D" id="3.30.559.10">
    <property type="entry name" value="Chloramphenicol acetyltransferase-like domain"/>
    <property type="match status" value="1"/>
</dbReference>
<dbReference type="InterPro" id="IPR025110">
    <property type="entry name" value="AMP-bd_C"/>
</dbReference>
<dbReference type="Pfam" id="PF13193">
    <property type="entry name" value="AMP-binding_C"/>
    <property type="match status" value="1"/>
</dbReference>
<evidence type="ECO:0000256" key="4">
    <source>
        <dbReference type="SAM" id="MobiDB-lite"/>
    </source>
</evidence>
<comment type="cofactor">
    <cofactor evidence="1">
        <name>pantetheine 4'-phosphate</name>
        <dbReference type="ChEBI" id="CHEBI:47942"/>
    </cofactor>
</comment>
<name>A0ABV9VRH3_9ACTN</name>
<dbReference type="PRINTS" id="PR00154">
    <property type="entry name" value="AMPBINDING"/>
</dbReference>
<dbReference type="InterPro" id="IPR020806">
    <property type="entry name" value="PKS_PP-bd"/>
</dbReference>
<dbReference type="SMART" id="SM00823">
    <property type="entry name" value="PKS_PP"/>
    <property type="match status" value="1"/>
</dbReference>
<dbReference type="NCBIfam" id="TIGR01733">
    <property type="entry name" value="AA-adenyl-dom"/>
    <property type="match status" value="1"/>
</dbReference>
<reference evidence="7" key="1">
    <citation type="journal article" date="2019" name="Int. J. Syst. Evol. Microbiol.">
        <title>The Global Catalogue of Microorganisms (GCM) 10K type strain sequencing project: providing services to taxonomists for standard genome sequencing and annotation.</title>
        <authorList>
            <consortium name="The Broad Institute Genomics Platform"/>
            <consortium name="The Broad Institute Genome Sequencing Center for Infectious Disease"/>
            <person name="Wu L."/>
            <person name="Ma J."/>
        </authorList>
    </citation>
    <scope>NUCLEOTIDE SEQUENCE [LARGE SCALE GENOMIC DNA]</scope>
    <source>
        <strain evidence="7">CGMCC 4.7152</strain>
    </source>
</reference>
<dbReference type="InterPro" id="IPR006162">
    <property type="entry name" value="Ppantetheine_attach_site"/>
</dbReference>
<keyword evidence="2" id="KW-0596">Phosphopantetheine</keyword>
<dbReference type="InterPro" id="IPR020459">
    <property type="entry name" value="AMP-binding"/>
</dbReference>
<dbReference type="Gene3D" id="3.40.50.12780">
    <property type="entry name" value="N-terminal domain of ligase-like"/>
    <property type="match status" value="1"/>
</dbReference>
<feature type="region of interest" description="Disordered" evidence="4">
    <location>
        <begin position="478"/>
        <end position="498"/>
    </location>
</feature>
<keyword evidence="7" id="KW-1185">Reference proteome</keyword>